<name>A0A545T683_9GAMM</name>
<dbReference type="Pfam" id="PF02811">
    <property type="entry name" value="PHP"/>
    <property type="match status" value="1"/>
</dbReference>
<dbReference type="GO" id="GO:0005829">
    <property type="term" value="C:cytosol"/>
    <property type="evidence" value="ECO:0007669"/>
    <property type="project" value="TreeGrafter"/>
</dbReference>
<dbReference type="NCBIfam" id="NF006702">
    <property type="entry name" value="PRK09248.1"/>
    <property type="match status" value="1"/>
</dbReference>
<dbReference type="InterPro" id="IPR004013">
    <property type="entry name" value="PHP_dom"/>
</dbReference>
<dbReference type="RefSeq" id="WP_142928428.1">
    <property type="nucleotide sequence ID" value="NZ_ML660098.1"/>
</dbReference>
<dbReference type="CDD" id="cd07437">
    <property type="entry name" value="PHP_HisPPase_Ycdx_like"/>
    <property type="match status" value="1"/>
</dbReference>
<evidence type="ECO:0000313" key="2">
    <source>
        <dbReference type="EMBL" id="TQV72698.1"/>
    </source>
</evidence>
<organism evidence="2 3">
    <name type="scientific">Exilibacterium tricleocarpae</name>
    <dbReference type="NCBI Taxonomy" id="2591008"/>
    <lineage>
        <taxon>Bacteria</taxon>
        <taxon>Pseudomonadati</taxon>
        <taxon>Pseudomonadota</taxon>
        <taxon>Gammaproteobacteria</taxon>
        <taxon>Cellvibrionales</taxon>
        <taxon>Cellvibrionaceae</taxon>
        <taxon>Exilibacterium</taxon>
    </lineage>
</organism>
<dbReference type="GO" id="GO:0071978">
    <property type="term" value="P:bacterial-type flagellum-dependent swarming motility"/>
    <property type="evidence" value="ECO:0007669"/>
    <property type="project" value="TreeGrafter"/>
</dbReference>
<comment type="caution">
    <text evidence="2">The sequence shown here is derived from an EMBL/GenBank/DDBJ whole genome shotgun (WGS) entry which is preliminary data.</text>
</comment>
<sequence>MKILTDTHSHTVASTHAYSTVHDYFTVAKQKGLQLFSITDHAPSMPDGPHYWHFGNMKVIPRVVDNVAMLRGIEANILEPDGEVDIPPNLDPFLDFAIASFHEPVFTPVDEKTHTRAVIKAMGTGLCQIIGHPGNPNYPINFEEVVRAARDHNVLLEINNSSFLHSRSGSEARCIHLLEIVDRLDWKVVFGSDAHVAYQVGEVGACIDKAQAIGFPEARVVSANARRLLSFLAEHDKPVTGELAAWFDGLESDTDTTSAR</sequence>
<keyword evidence="3" id="KW-1185">Reference proteome</keyword>
<gene>
    <name evidence="2" type="ORF">FKG94_18595</name>
</gene>
<dbReference type="InterPro" id="IPR003141">
    <property type="entry name" value="Pol/His_phosphatase_N"/>
</dbReference>
<accession>A0A545T683</accession>
<dbReference type="PANTHER" id="PTHR36928">
    <property type="entry name" value="PHOSPHATASE YCDX-RELATED"/>
    <property type="match status" value="1"/>
</dbReference>
<dbReference type="InterPro" id="IPR016195">
    <property type="entry name" value="Pol/histidinol_Pase-like"/>
</dbReference>
<protein>
    <submittedName>
        <fullName evidence="2">Phosphatase</fullName>
    </submittedName>
</protein>
<reference evidence="2 3" key="1">
    <citation type="submission" date="2019-06" db="EMBL/GenBank/DDBJ databases">
        <title>Whole genome sequence for Cellvibrionaceae sp. R142.</title>
        <authorList>
            <person name="Wang G."/>
        </authorList>
    </citation>
    <scope>NUCLEOTIDE SEQUENCE [LARGE SCALE GENOMIC DNA]</scope>
    <source>
        <strain evidence="2 3">R142</strain>
    </source>
</reference>
<dbReference type="InterPro" id="IPR050243">
    <property type="entry name" value="PHP_phosphatase"/>
</dbReference>
<evidence type="ECO:0000313" key="3">
    <source>
        <dbReference type="Proteomes" id="UP000319732"/>
    </source>
</evidence>
<evidence type="ECO:0000259" key="1">
    <source>
        <dbReference type="SMART" id="SM00481"/>
    </source>
</evidence>
<dbReference type="GO" id="GO:0008270">
    <property type="term" value="F:zinc ion binding"/>
    <property type="evidence" value="ECO:0007669"/>
    <property type="project" value="TreeGrafter"/>
</dbReference>
<dbReference type="EMBL" id="VHSG01000019">
    <property type="protein sequence ID" value="TQV72698.1"/>
    <property type="molecule type" value="Genomic_DNA"/>
</dbReference>
<dbReference type="OrthoDB" id="9808747at2"/>
<dbReference type="PANTHER" id="PTHR36928:SF1">
    <property type="entry name" value="PHOSPHATASE YCDX-RELATED"/>
    <property type="match status" value="1"/>
</dbReference>
<feature type="domain" description="Polymerase/histidinol phosphatase N-terminal" evidence="1">
    <location>
        <begin position="5"/>
        <end position="79"/>
    </location>
</feature>
<dbReference type="AlphaFoldDB" id="A0A545T683"/>
<dbReference type="Gene3D" id="3.20.20.140">
    <property type="entry name" value="Metal-dependent hydrolases"/>
    <property type="match status" value="1"/>
</dbReference>
<dbReference type="SMART" id="SM00481">
    <property type="entry name" value="POLIIIAc"/>
    <property type="match status" value="1"/>
</dbReference>
<dbReference type="GO" id="GO:0042578">
    <property type="term" value="F:phosphoric ester hydrolase activity"/>
    <property type="evidence" value="ECO:0007669"/>
    <property type="project" value="TreeGrafter"/>
</dbReference>
<dbReference type="SUPFAM" id="SSF89550">
    <property type="entry name" value="PHP domain-like"/>
    <property type="match status" value="1"/>
</dbReference>
<proteinExistence type="predicted"/>
<dbReference type="Proteomes" id="UP000319732">
    <property type="component" value="Unassembled WGS sequence"/>
</dbReference>